<dbReference type="Proteomes" id="UP000178774">
    <property type="component" value="Unassembled WGS sequence"/>
</dbReference>
<gene>
    <name evidence="1" type="ORF">A2822_01260</name>
</gene>
<protein>
    <recommendedName>
        <fullName evidence="3">Thioredoxin-like fold domain-containing protein</fullName>
    </recommendedName>
</protein>
<dbReference type="EMBL" id="MHOP01000022">
    <property type="protein sequence ID" value="OGZ65458.1"/>
    <property type="molecule type" value="Genomic_DNA"/>
</dbReference>
<evidence type="ECO:0008006" key="3">
    <source>
        <dbReference type="Google" id="ProtNLM"/>
    </source>
</evidence>
<comment type="caution">
    <text evidence="1">The sequence shown here is derived from an EMBL/GenBank/DDBJ whole genome shotgun (WGS) entry which is preliminary data.</text>
</comment>
<accession>A0A1G2HUA6</accession>
<name>A0A1G2HUA6_9BACT</name>
<dbReference type="AlphaFoldDB" id="A0A1G2HUA6"/>
<organism evidence="1 2">
    <name type="scientific">Candidatus Staskawiczbacteria bacterium RIFCSPHIGHO2_01_FULL_41_41</name>
    <dbReference type="NCBI Taxonomy" id="1802203"/>
    <lineage>
        <taxon>Bacteria</taxon>
        <taxon>Candidatus Staskawicziibacteriota</taxon>
    </lineage>
</organism>
<sequence>MSSERKLSLKKYLLAFFLTLLVFSGGIVVGITLENARLSSAEQITLQEKVSLRSLQLQHNYIDSGITDCKTLNTILENNINELGKKVSIIIDYEKKAIFSEEEFNLQLQDYFLTEIQFYLLAQEIEQKCPQNSVKILYFYDENRDDTQGDILAYLKKRFGNRLLIFSLNSQFPQEPMINIFLTYYKITQYPAVVIEEEVYQGHRTTEQLMDDICKEFIKMGKNIPTDCVSSQKN</sequence>
<proteinExistence type="predicted"/>
<evidence type="ECO:0000313" key="1">
    <source>
        <dbReference type="EMBL" id="OGZ65458.1"/>
    </source>
</evidence>
<reference evidence="1 2" key="1">
    <citation type="journal article" date="2016" name="Nat. Commun.">
        <title>Thousands of microbial genomes shed light on interconnected biogeochemical processes in an aquifer system.</title>
        <authorList>
            <person name="Anantharaman K."/>
            <person name="Brown C.T."/>
            <person name="Hug L.A."/>
            <person name="Sharon I."/>
            <person name="Castelle C.J."/>
            <person name="Probst A.J."/>
            <person name="Thomas B.C."/>
            <person name="Singh A."/>
            <person name="Wilkins M.J."/>
            <person name="Karaoz U."/>
            <person name="Brodie E.L."/>
            <person name="Williams K.H."/>
            <person name="Hubbard S.S."/>
            <person name="Banfield J.F."/>
        </authorList>
    </citation>
    <scope>NUCLEOTIDE SEQUENCE [LARGE SCALE GENOMIC DNA]</scope>
</reference>
<evidence type="ECO:0000313" key="2">
    <source>
        <dbReference type="Proteomes" id="UP000178774"/>
    </source>
</evidence>